<evidence type="ECO:0000313" key="11">
    <source>
        <dbReference type="Proteomes" id="UP000037848"/>
    </source>
</evidence>
<dbReference type="CDD" id="cd10322">
    <property type="entry name" value="SLC5sbd"/>
    <property type="match status" value="1"/>
</dbReference>
<accession>A0A0N1MX46</accession>
<gene>
    <name evidence="10" type="ORF">ADS77_00390</name>
</gene>
<dbReference type="InterPro" id="IPR038377">
    <property type="entry name" value="Na/Glc_symporter_sf"/>
</dbReference>
<dbReference type="PANTHER" id="PTHR48086:SF7">
    <property type="entry name" value="SODIUM-SOLUTE SYMPORTER-RELATED"/>
    <property type="match status" value="1"/>
</dbReference>
<keyword evidence="4 9" id="KW-0812">Transmembrane</keyword>
<evidence type="ECO:0000256" key="1">
    <source>
        <dbReference type="ARBA" id="ARBA00004141"/>
    </source>
</evidence>
<keyword evidence="5" id="KW-0769">Symport</keyword>
<protein>
    <submittedName>
        <fullName evidence="10">Sodium:proline symporter</fullName>
    </submittedName>
</protein>
<dbReference type="STRING" id="187330.AMS58_05975"/>
<dbReference type="Pfam" id="PF00474">
    <property type="entry name" value="SSF"/>
    <property type="match status" value="1"/>
</dbReference>
<feature type="transmembrane region" description="Helical" evidence="9">
    <location>
        <begin position="224"/>
        <end position="242"/>
    </location>
</feature>
<dbReference type="OrthoDB" id="9814523at2"/>
<keyword evidence="3" id="KW-0813">Transport</keyword>
<feature type="transmembrane region" description="Helical" evidence="9">
    <location>
        <begin position="411"/>
        <end position="434"/>
    </location>
</feature>
<reference evidence="10 11" key="1">
    <citation type="submission" date="2015-08" db="EMBL/GenBank/DDBJ databases">
        <title>Draft Genome Sequence of Pseudoalteromonas porphyrae UCD-SED14.</title>
        <authorList>
            <person name="Coil D.A."/>
            <person name="Jospin G."/>
            <person name="Lee R.D."/>
            <person name="Eisen J.A."/>
        </authorList>
    </citation>
    <scope>NUCLEOTIDE SEQUENCE [LARGE SCALE GENOMIC DNA]</scope>
    <source>
        <strain evidence="10 11">UCD-SED14</strain>
    </source>
</reference>
<comment type="subcellular location">
    <subcellularLocation>
        <location evidence="1">Membrane</location>
        <topology evidence="1">Multi-pass membrane protein</topology>
    </subcellularLocation>
</comment>
<proteinExistence type="inferred from homology"/>
<feature type="transmembrane region" description="Helical" evidence="9">
    <location>
        <begin position="6"/>
        <end position="23"/>
    </location>
</feature>
<feature type="transmembrane region" description="Helical" evidence="9">
    <location>
        <begin position="262"/>
        <end position="284"/>
    </location>
</feature>
<feature type="transmembrane region" description="Helical" evidence="9">
    <location>
        <begin position="74"/>
        <end position="92"/>
    </location>
</feature>
<dbReference type="PANTHER" id="PTHR48086">
    <property type="entry name" value="SODIUM/PROLINE SYMPORTER-RELATED"/>
    <property type="match status" value="1"/>
</dbReference>
<dbReference type="PATRIC" id="fig|187330.3.peg.81"/>
<feature type="transmembrane region" description="Helical" evidence="9">
    <location>
        <begin position="382"/>
        <end position="404"/>
    </location>
</feature>
<sequence>MKWQLLMAFLGYLGFMIWFGWWVSRNSKGGDDFLLGGRNLPFFLTLGTTVATMVGTGSSMGAVGFAYLNGWAGMIYGLGGACGILLLAKLFAPVREHQFMTMSEEVSYYVGAHPLVKNTIAVFIFVASIGWLGAHILGGGMYLAWLTGLSPFSAKLIIALGFSIYVVIGGYVAVVWTDSIQALILFVGFFLMAGVALYEIGGLAEMASAQPAVNQSFLSLDKIGYVHGLSLFFAVLIGVLVAPSFRQRIYSGKHVKSIRQSFYLSGGLYLVFAIVPAIIGMVAYALNPALENSAFSFPYMAFELLPFGLAALVIIAGLSATISSASSDAIAAVSVLIRDLYSLVFKRMPHAKDVVMLSRIGLVMTIGIALLLALLTNDVIGYITNMIATLMSGLCVCVLFGHFWPRFNWQGAITALVVSLCVSLAIILMPNWLAYWSNPIIPATLASAALAAIVTLLTPVQTCTSAQALAILQAQREEMQHD</sequence>
<keyword evidence="6 9" id="KW-1133">Transmembrane helix</keyword>
<dbReference type="RefSeq" id="WP_054452282.1">
    <property type="nucleotide sequence ID" value="NZ_LHPH01000001.1"/>
</dbReference>
<dbReference type="PROSITE" id="PS50283">
    <property type="entry name" value="NA_SOLUT_SYMP_3"/>
    <property type="match status" value="1"/>
</dbReference>
<comment type="similarity">
    <text evidence="2 8">Belongs to the sodium:solute symporter (SSF) (TC 2.A.21) family.</text>
</comment>
<dbReference type="InterPro" id="IPR001734">
    <property type="entry name" value="Na/solute_symporter"/>
</dbReference>
<feature type="transmembrane region" description="Helical" evidence="9">
    <location>
        <begin position="440"/>
        <end position="460"/>
    </location>
</feature>
<evidence type="ECO:0000313" key="10">
    <source>
        <dbReference type="EMBL" id="KPH65435.1"/>
    </source>
</evidence>
<dbReference type="AlphaFoldDB" id="A0A0N1MX46"/>
<organism evidence="10 11">
    <name type="scientific">Pseudoalteromonas porphyrae</name>
    <dbReference type="NCBI Taxonomy" id="187330"/>
    <lineage>
        <taxon>Bacteria</taxon>
        <taxon>Pseudomonadati</taxon>
        <taxon>Pseudomonadota</taxon>
        <taxon>Gammaproteobacteria</taxon>
        <taxon>Alteromonadales</taxon>
        <taxon>Pseudoalteromonadaceae</taxon>
        <taxon>Pseudoalteromonas</taxon>
    </lineage>
</organism>
<evidence type="ECO:0000256" key="2">
    <source>
        <dbReference type="ARBA" id="ARBA00006434"/>
    </source>
</evidence>
<dbReference type="GO" id="GO:0005886">
    <property type="term" value="C:plasma membrane"/>
    <property type="evidence" value="ECO:0007669"/>
    <property type="project" value="TreeGrafter"/>
</dbReference>
<evidence type="ECO:0000256" key="9">
    <source>
        <dbReference type="SAM" id="Phobius"/>
    </source>
</evidence>
<evidence type="ECO:0000256" key="4">
    <source>
        <dbReference type="ARBA" id="ARBA00022692"/>
    </source>
</evidence>
<feature type="transmembrane region" description="Helical" evidence="9">
    <location>
        <begin position="156"/>
        <end position="176"/>
    </location>
</feature>
<keyword evidence="11" id="KW-1185">Reference proteome</keyword>
<evidence type="ECO:0000256" key="6">
    <source>
        <dbReference type="ARBA" id="ARBA00022989"/>
    </source>
</evidence>
<dbReference type="Gene3D" id="1.20.1730.10">
    <property type="entry name" value="Sodium/glucose cotransporter"/>
    <property type="match status" value="1"/>
</dbReference>
<dbReference type="InterPro" id="IPR050277">
    <property type="entry name" value="Sodium:Solute_Symporter"/>
</dbReference>
<evidence type="ECO:0000256" key="7">
    <source>
        <dbReference type="ARBA" id="ARBA00023136"/>
    </source>
</evidence>
<evidence type="ECO:0000256" key="8">
    <source>
        <dbReference type="RuleBase" id="RU362091"/>
    </source>
</evidence>
<comment type="caution">
    <text evidence="10">The sequence shown here is derived from an EMBL/GenBank/DDBJ whole genome shotgun (WGS) entry which is preliminary data.</text>
</comment>
<dbReference type="Proteomes" id="UP000037848">
    <property type="component" value="Unassembled WGS sequence"/>
</dbReference>
<dbReference type="GO" id="GO:0015293">
    <property type="term" value="F:symporter activity"/>
    <property type="evidence" value="ECO:0007669"/>
    <property type="project" value="UniProtKB-KW"/>
</dbReference>
<keyword evidence="7 9" id="KW-0472">Membrane</keyword>
<feature type="transmembrane region" description="Helical" evidence="9">
    <location>
        <begin position="43"/>
        <end position="68"/>
    </location>
</feature>
<evidence type="ECO:0000256" key="3">
    <source>
        <dbReference type="ARBA" id="ARBA00022448"/>
    </source>
</evidence>
<feature type="transmembrane region" description="Helical" evidence="9">
    <location>
        <begin position="357"/>
        <end position="376"/>
    </location>
</feature>
<evidence type="ECO:0000256" key="5">
    <source>
        <dbReference type="ARBA" id="ARBA00022847"/>
    </source>
</evidence>
<name>A0A0N1MX46_9GAMM</name>
<dbReference type="EMBL" id="LHPH01000001">
    <property type="protein sequence ID" value="KPH65435.1"/>
    <property type="molecule type" value="Genomic_DNA"/>
</dbReference>
<feature type="transmembrane region" description="Helical" evidence="9">
    <location>
        <begin position="183"/>
        <end position="204"/>
    </location>
</feature>
<feature type="transmembrane region" description="Helical" evidence="9">
    <location>
        <begin position="120"/>
        <end position="144"/>
    </location>
</feature>
<feature type="transmembrane region" description="Helical" evidence="9">
    <location>
        <begin position="304"/>
        <end position="337"/>
    </location>
</feature>